<feature type="region of interest" description="Disordered" evidence="1">
    <location>
        <begin position="68"/>
        <end position="111"/>
    </location>
</feature>
<sequence>MSAWSAQDMEMRSKLAWTKRAMERAVKARSQKTLQGSEMYRFTDSRQRELLSRNYQCLKMRTRWDTANDIHKPQTDNPNLVHQSSLRSGVQAQSGSLGRDPRTFQAYRSKR</sequence>
<evidence type="ECO:0000313" key="3">
    <source>
        <dbReference type="Proteomes" id="UP000799538"/>
    </source>
</evidence>
<gene>
    <name evidence="2" type="ORF">BDZ85DRAFT_105953</name>
</gene>
<feature type="compositionally biased region" description="Polar residues" evidence="1">
    <location>
        <begin position="75"/>
        <end position="96"/>
    </location>
</feature>
<dbReference type="Proteomes" id="UP000799538">
    <property type="component" value="Unassembled WGS sequence"/>
</dbReference>
<reference evidence="3" key="1">
    <citation type="journal article" date="2020" name="Stud. Mycol.">
        <title>101 Dothideomycetes genomes: A test case for predicting lifestyles and emergence of pathogens.</title>
        <authorList>
            <person name="Haridas S."/>
            <person name="Albert R."/>
            <person name="Binder M."/>
            <person name="Bloem J."/>
            <person name="LaButti K."/>
            <person name="Salamov A."/>
            <person name="Andreopoulos B."/>
            <person name="Baker S."/>
            <person name="Barry K."/>
            <person name="Bills G."/>
            <person name="Bluhm B."/>
            <person name="Cannon C."/>
            <person name="Castanera R."/>
            <person name="Culley D."/>
            <person name="Daum C."/>
            <person name="Ezra D."/>
            <person name="Gonzalez J."/>
            <person name="Henrissat B."/>
            <person name="Kuo A."/>
            <person name="Liang C."/>
            <person name="Lipzen A."/>
            <person name="Lutzoni F."/>
            <person name="Magnuson J."/>
            <person name="Mondo S."/>
            <person name="Nolan M."/>
            <person name="Ohm R."/>
            <person name="Pangilinan J."/>
            <person name="Park H.-J."/>
            <person name="Ramirez L."/>
            <person name="Alfaro M."/>
            <person name="Sun H."/>
            <person name="Tritt A."/>
            <person name="Yoshinaga Y."/>
            <person name="Zwiers L.-H."/>
            <person name="Turgeon B."/>
            <person name="Goodwin S."/>
            <person name="Spatafora J."/>
            <person name="Crous P."/>
            <person name="Grigoriev I."/>
        </authorList>
    </citation>
    <scope>NUCLEOTIDE SEQUENCE [LARGE SCALE GENOMIC DNA]</scope>
    <source>
        <strain evidence="3">CECT 20119</strain>
    </source>
</reference>
<organism evidence="2 3">
    <name type="scientific">Elsinoe ampelina</name>
    <dbReference type="NCBI Taxonomy" id="302913"/>
    <lineage>
        <taxon>Eukaryota</taxon>
        <taxon>Fungi</taxon>
        <taxon>Dikarya</taxon>
        <taxon>Ascomycota</taxon>
        <taxon>Pezizomycotina</taxon>
        <taxon>Dothideomycetes</taxon>
        <taxon>Dothideomycetidae</taxon>
        <taxon>Myriangiales</taxon>
        <taxon>Elsinoaceae</taxon>
        <taxon>Elsinoe</taxon>
    </lineage>
</organism>
<dbReference type="AlphaFoldDB" id="A0A6A6FYH7"/>
<keyword evidence="3" id="KW-1185">Reference proteome</keyword>
<evidence type="ECO:0000313" key="2">
    <source>
        <dbReference type="EMBL" id="KAF2218318.1"/>
    </source>
</evidence>
<accession>A0A6A6FYH7</accession>
<proteinExistence type="predicted"/>
<dbReference type="EMBL" id="ML992555">
    <property type="protein sequence ID" value="KAF2218318.1"/>
    <property type="molecule type" value="Genomic_DNA"/>
</dbReference>
<protein>
    <submittedName>
        <fullName evidence="2">Uncharacterized protein</fullName>
    </submittedName>
</protein>
<evidence type="ECO:0000256" key="1">
    <source>
        <dbReference type="SAM" id="MobiDB-lite"/>
    </source>
</evidence>
<name>A0A6A6FYH7_9PEZI</name>